<dbReference type="PANTHER" id="PTHR30344">
    <property type="entry name" value="6-PHOSPHOGLUCONOLACTONASE-RELATED"/>
    <property type="match status" value="1"/>
</dbReference>
<comment type="caution">
    <text evidence="2">The sequence shown here is derived from an EMBL/GenBank/DDBJ whole genome shotgun (WGS) entry which is preliminary data.</text>
</comment>
<dbReference type="GO" id="GO:0017057">
    <property type="term" value="F:6-phosphogluconolactonase activity"/>
    <property type="evidence" value="ECO:0007669"/>
    <property type="project" value="TreeGrafter"/>
</dbReference>
<evidence type="ECO:0008006" key="4">
    <source>
        <dbReference type="Google" id="ProtNLM"/>
    </source>
</evidence>
<dbReference type="SUPFAM" id="SSF50974">
    <property type="entry name" value="Nitrous oxide reductase, N-terminal domain"/>
    <property type="match status" value="1"/>
</dbReference>
<gene>
    <name evidence="2" type="ORF">RFH988_LOCUS24104</name>
</gene>
<evidence type="ECO:0000313" key="2">
    <source>
        <dbReference type="EMBL" id="CAF1191930.1"/>
    </source>
</evidence>
<dbReference type="InterPro" id="IPR050282">
    <property type="entry name" value="Cycloisomerase_2"/>
</dbReference>
<evidence type="ECO:0000256" key="1">
    <source>
        <dbReference type="ARBA" id="ARBA00005564"/>
    </source>
</evidence>
<sequence length="242" mass="27135">MSNQTFLIGTGVESIYACSLSSSGQLQLLNEIKCGQGSSWLLRRNNLLYVANEHIDKIETFIIDDHIQGKLTLKNTISSIGNTPCSLDIDSTGKWFAVANYGHQGTSNVVLFPLNNLNLPEEKNAQINTIDGRGPNPDRQDHSHCHQVLFYQNYLYVVDLGTDTLNIYRFNNVNGEVSLIGNRIKTEAGAGPRHMIFHPNKSLAFLCNELNSTTNVYRINASCEQLEYLQTIKTRRQEDENG</sequence>
<name>A0A814VU56_9BILA</name>
<dbReference type="Pfam" id="PF10282">
    <property type="entry name" value="Lactonase"/>
    <property type="match status" value="1"/>
</dbReference>
<reference evidence="2" key="1">
    <citation type="submission" date="2021-02" db="EMBL/GenBank/DDBJ databases">
        <authorList>
            <person name="Nowell W R."/>
        </authorList>
    </citation>
    <scope>NUCLEOTIDE SEQUENCE</scope>
</reference>
<dbReference type="InterPro" id="IPR019405">
    <property type="entry name" value="Lactonase_7-beta_prop"/>
</dbReference>
<proteinExistence type="inferred from homology"/>
<dbReference type="AlphaFoldDB" id="A0A814VU56"/>
<dbReference type="InterPro" id="IPR011045">
    <property type="entry name" value="N2O_reductase_N"/>
</dbReference>
<accession>A0A814VU56</accession>
<organism evidence="2 3">
    <name type="scientific">Rotaria sordida</name>
    <dbReference type="NCBI Taxonomy" id="392033"/>
    <lineage>
        <taxon>Eukaryota</taxon>
        <taxon>Metazoa</taxon>
        <taxon>Spiralia</taxon>
        <taxon>Gnathifera</taxon>
        <taxon>Rotifera</taxon>
        <taxon>Eurotatoria</taxon>
        <taxon>Bdelloidea</taxon>
        <taxon>Philodinida</taxon>
        <taxon>Philodinidae</taxon>
        <taxon>Rotaria</taxon>
    </lineage>
</organism>
<dbReference type="PANTHER" id="PTHR30344:SF1">
    <property type="entry name" value="6-PHOSPHOGLUCONOLACTONASE"/>
    <property type="match status" value="1"/>
</dbReference>
<dbReference type="Gene3D" id="2.130.10.10">
    <property type="entry name" value="YVTN repeat-like/Quinoprotein amine dehydrogenase"/>
    <property type="match status" value="1"/>
</dbReference>
<protein>
    <recommendedName>
        <fullName evidence="4">6-phosphogluconolactonase</fullName>
    </recommendedName>
</protein>
<dbReference type="Proteomes" id="UP000663882">
    <property type="component" value="Unassembled WGS sequence"/>
</dbReference>
<dbReference type="InterPro" id="IPR015943">
    <property type="entry name" value="WD40/YVTN_repeat-like_dom_sf"/>
</dbReference>
<evidence type="ECO:0000313" key="3">
    <source>
        <dbReference type="Proteomes" id="UP000663882"/>
    </source>
</evidence>
<dbReference type="OrthoDB" id="9972196at2759"/>
<comment type="similarity">
    <text evidence="1">Belongs to the cycloisomerase 2 family.</text>
</comment>
<dbReference type="EMBL" id="CAJNOO010001730">
    <property type="protein sequence ID" value="CAF1191930.1"/>
    <property type="molecule type" value="Genomic_DNA"/>
</dbReference>